<name>A0AAP0EVQ0_9MAGN</name>
<comment type="caution">
    <text evidence="2">The sequence shown here is derived from an EMBL/GenBank/DDBJ whole genome shotgun (WGS) entry which is preliminary data.</text>
</comment>
<dbReference type="AlphaFoldDB" id="A0AAP0EVQ0"/>
<gene>
    <name evidence="2" type="ORF">Scep_024000</name>
</gene>
<reference evidence="2 3" key="1">
    <citation type="submission" date="2024-01" db="EMBL/GenBank/DDBJ databases">
        <title>Genome assemblies of Stephania.</title>
        <authorList>
            <person name="Yang L."/>
        </authorList>
    </citation>
    <scope>NUCLEOTIDE SEQUENCE [LARGE SCALE GENOMIC DNA]</scope>
    <source>
        <strain evidence="2">JXDWG</strain>
        <tissue evidence="2">Leaf</tissue>
    </source>
</reference>
<keyword evidence="3" id="KW-1185">Reference proteome</keyword>
<evidence type="ECO:0000313" key="3">
    <source>
        <dbReference type="Proteomes" id="UP001419268"/>
    </source>
</evidence>
<sequence>MRAPIREQHTVRRTRTAQTMTMRKAQSKGARTEPQRSLESRKREAEREAAELGADKWTRGAKNGSTTSRDGVNSDEVLIVDGGYSLKEEKRRCRGSSRDFKDSIAVSIRLQLWLPLECFLGLQLK</sequence>
<feature type="region of interest" description="Disordered" evidence="1">
    <location>
        <begin position="1"/>
        <end position="74"/>
    </location>
</feature>
<dbReference type="EMBL" id="JBBNAG010000010">
    <property type="protein sequence ID" value="KAK9100570.1"/>
    <property type="molecule type" value="Genomic_DNA"/>
</dbReference>
<evidence type="ECO:0000313" key="2">
    <source>
        <dbReference type="EMBL" id="KAK9100570.1"/>
    </source>
</evidence>
<accession>A0AAP0EVQ0</accession>
<organism evidence="2 3">
    <name type="scientific">Stephania cephalantha</name>
    <dbReference type="NCBI Taxonomy" id="152367"/>
    <lineage>
        <taxon>Eukaryota</taxon>
        <taxon>Viridiplantae</taxon>
        <taxon>Streptophyta</taxon>
        <taxon>Embryophyta</taxon>
        <taxon>Tracheophyta</taxon>
        <taxon>Spermatophyta</taxon>
        <taxon>Magnoliopsida</taxon>
        <taxon>Ranunculales</taxon>
        <taxon>Menispermaceae</taxon>
        <taxon>Menispermoideae</taxon>
        <taxon>Cissampelideae</taxon>
        <taxon>Stephania</taxon>
    </lineage>
</organism>
<dbReference type="Proteomes" id="UP001419268">
    <property type="component" value="Unassembled WGS sequence"/>
</dbReference>
<proteinExistence type="predicted"/>
<protein>
    <submittedName>
        <fullName evidence="2">Uncharacterized protein</fullName>
    </submittedName>
</protein>
<feature type="compositionally biased region" description="Basic and acidic residues" evidence="1">
    <location>
        <begin position="1"/>
        <end position="10"/>
    </location>
</feature>
<feature type="compositionally biased region" description="Basic and acidic residues" evidence="1">
    <location>
        <begin position="30"/>
        <end position="58"/>
    </location>
</feature>
<evidence type="ECO:0000256" key="1">
    <source>
        <dbReference type="SAM" id="MobiDB-lite"/>
    </source>
</evidence>